<sequence>MKHRATEAHLRCGMAIAVERRPERVRTEPAADKLCKTRVKTGSE</sequence>
<dbReference type="AlphaFoldDB" id="I3X0N7"/>
<accession>I3X0N7</accession>
<evidence type="ECO:0000313" key="1">
    <source>
        <dbReference type="EMBL" id="AFL49443.1"/>
    </source>
</evidence>
<proteinExistence type="predicted"/>
<dbReference type="HOGENOM" id="CLU_3222101_0_0_5"/>
<evidence type="ECO:0000313" key="2">
    <source>
        <dbReference type="Proteomes" id="UP000006180"/>
    </source>
</evidence>
<name>I3X0N7_SINF2</name>
<dbReference type="PATRIC" id="fig|1185652.3.peg.884"/>
<organism evidence="1 2">
    <name type="scientific">Sinorhizobium fredii (strain USDA 257)</name>
    <dbReference type="NCBI Taxonomy" id="1185652"/>
    <lineage>
        <taxon>Bacteria</taxon>
        <taxon>Pseudomonadati</taxon>
        <taxon>Pseudomonadota</taxon>
        <taxon>Alphaproteobacteria</taxon>
        <taxon>Hyphomicrobiales</taxon>
        <taxon>Rhizobiaceae</taxon>
        <taxon>Sinorhizobium/Ensifer group</taxon>
        <taxon>Sinorhizobium</taxon>
    </lineage>
</organism>
<gene>
    <name evidence="1" type="ORF">USDA257_c08510</name>
</gene>
<dbReference type="Proteomes" id="UP000006180">
    <property type="component" value="Chromosome"/>
</dbReference>
<dbReference type="EMBL" id="CP003563">
    <property type="protein sequence ID" value="AFL49443.1"/>
    <property type="molecule type" value="Genomic_DNA"/>
</dbReference>
<dbReference type="KEGG" id="sfd:USDA257_c08510"/>
<protein>
    <submittedName>
        <fullName evidence="1">Uncharacterized protein</fullName>
    </submittedName>
</protein>
<reference evidence="1 2" key="1">
    <citation type="journal article" date="2012" name="J. Bacteriol.">
        <title>Complete genome sequence of the broad-host-range strain Sinorhizobium fredii USDA257.</title>
        <authorList>
            <person name="Schuldes J."/>
            <person name="Rodriguez Orbegoso M."/>
            <person name="Schmeisser C."/>
            <person name="Krishnan H.B."/>
            <person name="Daniel R."/>
            <person name="Streit W.R."/>
        </authorList>
    </citation>
    <scope>NUCLEOTIDE SEQUENCE [LARGE SCALE GENOMIC DNA]</scope>
    <source>
        <strain evidence="1 2">USDA 257</strain>
    </source>
</reference>